<dbReference type="InterPro" id="IPR017853">
    <property type="entry name" value="GH"/>
</dbReference>
<proteinExistence type="predicted"/>
<dbReference type="EMBL" id="AJWZ01008857">
    <property type="protein sequence ID" value="EKC52951.1"/>
    <property type="molecule type" value="Genomic_DNA"/>
</dbReference>
<name>K1T0B4_9ZZZZ</name>
<feature type="non-terminal residue" evidence="2">
    <location>
        <position position="212"/>
    </location>
</feature>
<gene>
    <name evidence="2" type="ORF">OBE_12837</name>
</gene>
<protein>
    <recommendedName>
        <fullName evidence="1">DUF4434 domain-containing protein</fullName>
    </recommendedName>
</protein>
<comment type="caution">
    <text evidence="2">The sequence shown here is derived from an EMBL/GenBank/DDBJ whole genome shotgun (WGS) entry which is preliminary data.</text>
</comment>
<dbReference type="Gene3D" id="3.20.20.80">
    <property type="entry name" value="Glycosidases"/>
    <property type="match status" value="1"/>
</dbReference>
<sequence>MRRRDFIRYLGLGSVAVTIPEAMHAVPAAATTLCSDKKTKPISGSWFEFQHSAAEGGYWNEALAHFTADQWRRKVFEIREVGMEYLVLMGVARAGKPFYPSKIAPRIPMGCDDPLEAVLSAADECGIKFFVSNDFWGDLDAYNMMLDKGVQTVRFQAMEEIAERYSHHACFYGWYFPNEAMLQPYFVDACVNYVNETAAFAQRLTPNCVNLI</sequence>
<evidence type="ECO:0000313" key="2">
    <source>
        <dbReference type="EMBL" id="EKC52951.1"/>
    </source>
</evidence>
<dbReference type="SUPFAM" id="SSF51445">
    <property type="entry name" value="(Trans)glycosidases"/>
    <property type="match status" value="1"/>
</dbReference>
<dbReference type="InterPro" id="IPR027849">
    <property type="entry name" value="DUF4434"/>
</dbReference>
<dbReference type="AlphaFoldDB" id="K1T0B4"/>
<feature type="domain" description="DUF4434" evidence="1">
    <location>
        <begin position="42"/>
        <end position="212"/>
    </location>
</feature>
<accession>K1T0B4</accession>
<evidence type="ECO:0000259" key="1">
    <source>
        <dbReference type="Pfam" id="PF14488"/>
    </source>
</evidence>
<reference evidence="2" key="1">
    <citation type="journal article" date="2013" name="Environ. Microbiol.">
        <title>Microbiota from the distal guts of lean and obese adolescents exhibit partial functional redundancy besides clear differences in community structure.</title>
        <authorList>
            <person name="Ferrer M."/>
            <person name="Ruiz A."/>
            <person name="Lanza F."/>
            <person name="Haange S.B."/>
            <person name="Oberbach A."/>
            <person name="Till H."/>
            <person name="Bargiela R."/>
            <person name="Campoy C."/>
            <person name="Segura M.T."/>
            <person name="Richter M."/>
            <person name="von Bergen M."/>
            <person name="Seifert J."/>
            <person name="Suarez A."/>
        </authorList>
    </citation>
    <scope>NUCLEOTIDE SEQUENCE</scope>
</reference>
<dbReference type="Pfam" id="PF14488">
    <property type="entry name" value="DUF4434"/>
    <property type="match status" value="1"/>
</dbReference>
<organism evidence="2">
    <name type="scientific">human gut metagenome</name>
    <dbReference type="NCBI Taxonomy" id="408170"/>
    <lineage>
        <taxon>unclassified sequences</taxon>
        <taxon>metagenomes</taxon>
        <taxon>organismal metagenomes</taxon>
    </lineage>
</organism>